<dbReference type="CDD" id="cd02440">
    <property type="entry name" value="AdoMet_MTases"/>
    <property type="match status" value="1"/>
</dbReference>
<sequence>MSAQPYFDDLHEQEDPFGYRSRWYEERKRALLLASLSQRQFARGWELGCSNGVLTEALAARCERLLATDISPRAAFQARRNLAHLPHVQVHCASHPEQWPPGRFDLIVCGEMGYYLGAGALRELRGGIDEALRDDGLLVACHWLPSFPGRASRTEVVHRCLGEGLQEAFHYRDADFVLQGWTRGPLSLARNEGLR</sequence>
<dbReference type="AlphaFoldDB" id="A0A0K2IK73"/>
<dbReference type="Pfam" id="PF05401">
    <property type="entry name" value="NodS"/>
    <property type="match status" value="1"/>
</dbReference>
<reference evidence="1" key="1">
    <citation type="submission" date="2020-11" db="EMBL/GenBank/DDBJ databases">
        <title>Enhanced detection system for hospital associated transmission using whole genome sequencing surveillance.</title>
        <authorList>
            <person name="Harrison L.H."/>
            <person name="Van Tyne D."/>
            <person name="Marsh J.W."/>
            <person name="Griffith M.P."/>
            <person name="Snyder D.J."/>
            <person name="Cooper V.S."/>
            <person name="Mustapha M."/>
        </authorList>
    </citation>
    <scope>NUCLEOTIDE SEQUENCE</scope>
    <source>
        <strain evidence="1">STEN00092</strain>
    </source>
</reference>
<name>A0A0K2IK73_STEMA</name>
<dbReference type="GO" id="GO:0009312">
    <property type="term" value="P:oligosaccharide biosynthetic process"/>
    <property type="evidence" value="ECO:0007669"/>
    <property type="project" value="InterPro"/>
</dbReference>
<protein>
    <submittedName>
        <fullName evidence="1">Methyltransferase domain-containing protein</fullName>
    </submittedName>
</protein>
<proteinExistence type="predicted"/>
<dbReference type="GO" id="GO:0008757">
    <property type="term" value="F:S-adenosylmethionine-dependent methyltransferase activity"/>
    <property type="evidence" value="ECO:0007669"/>
    <property type="project" value="InterPro"/>
</dbReference>
<dbReference type="GeneID" id="86939486"/>
<gene>
    <name evidence="1" type="ORF">I5U57_02455</name>
</gene>
<keyword evidence="1" id="KW-0808">Transferase</keyword>
<dbReference type="Proteomes" id="UP000616785">
    <property type="component" value="Unassembled WGS sequence"/>
</dbReference>
<comment type="caution">
    <text evidence="1">The sequence shown here is derived from an EMBL/GenBank/DDBJ whole genome shotgun (WGS) entry which is preliminary data.</text>
</comment>
<dbReference type="GO" id="GO:0032259">
    <property type="term" value="P:methylation"/>
    <property type="evidence" value="ECO:0007669"/>
    <property type="project" value="UniProtKB-KW"/>
</dbReference>
<dbReference type="PANTHER" id="PTHR43464:SF83">
    <property type="entry name" value="MALONYL-[ACYL-CARRIER PROTEIN] O-METHYLTRANSFERASE"/>
    <property type="match status" value="1"/>
</dbReference>
<keyword evidence="1" id="KW-0489">Methyltransferase</keyword>
<dbReference type="PANTHER" id="PTHR43464">
    <property type="entry name" value="METHYLTRANSFERASE"/>
    <property type="match status" value="1"/>
</dbReference>
<organism evidence="1 2">
    <name type="scientific">Stenotrophomonas maltophilia</name>
    <name type="common">Pseudomonas maltophilia</name>
    <name type="synonym">Xanthomonas maltophilia</name>
    <dbReference type="NCBI Taxonomy" id="40324"/>
    <lineage>
        <taxon>Bacteria</taxon>
        <taxon>Pseudomonadati</taxon>
        <taxon>Pseudomonadota</taxon>
        <taxon>Gammaproteobacteria</taxon>
        <taxon>Lysobacterales</taxon>
        <taxon>Lysobacteraceae</taxon>
        <taxon>Stenotrophomonas</taxon>
        <taxon>Stenotrophomonas maltophilia group</taxon>
    </lineage>
</organism>
<evidence type="ECO:0000313" key="2">
    <source>
        <dbReference type="Proteomes" id="UP000616785"/>
    </source>
</evidence>
<accession>A0A0K2IK73</accession>
<dbReference type="EMBL" id="JADUNO010000004">
    <property type="protein sequence ID" value="MBH1638308.1"/>
    <property type="molecule type" value="Genomic_DNA"/>
</dbReference>
<dbReference type="SUPFAM" id="SSF53335">
    <property type="entry name" value="S-adenosyl-L-methionine-dependent methyltransferases"/>
    <property type="match status" value="1"/>
</dbReference>
<evidence type="ECO:0000313" key="1">
    <source>
        <dbReference type="EMBL" id="MBH1638308.1"/>
    </source>
</evidence>
<dbReference type="RefSeq" id="WP_019337690.1">
    <property type="nucleotide sequence ID" value="NZ_CP033586.1"/>
</dbReference>
<dbReference type="Gene3D" id="3.40.50.150">
    <property type="entry name" value="Vaccinia Virus protein VP39"/>
    <property type="match status" value="1"/>
</dbReference>
<dbReference type="InterPro" id="IPR029063">
    <property type="entry name" value="SAM-dependent_MTases_sf"/>
</dbReference>
<dbReference type="InterPro" id="IPR008715">
    <property type="entry name" value="SAM-MeTfrase_NodS-like"/>
</dbReference>